<gene>
    <name evidence="7" type="ORF">KME65_04435</name>
</gene>
<dbReference type="InterPro" id="IPR022791">
    <property type="entry name" value="L-PG_synthase/AglD"/>
</dbReference>
<reference evidence="7 8" key="1">
    <citation type="submission" date="2021-05" db="EMBL/GenBank/DDBJ databases">
        <title>Genetic and Functional Diversity in Clade A Lucinid endosymbionts from the Bahamas.</title>
        <authorList>
            <person name="Giani N.M."/>
            <person name="Engel A.S."/>
            <person name="Campbell B.J."/>
        </authorList>
    </citation>
    <scope>NUCLEOTIDE SEQUENCE [LARGE SCALE GENOMIC DNA]</scope>
    <source>
        <strain evidence="7">LUC16012Gg_MoonRockCtena</strain>
    </source>
</reference>
<dbReference type="PANTHER" id="PTHR39087:SF2">
    <property type="entry name" value="UPF0104 MEMBRANE PROTEIN MJ1595"/>
    <property type="match status" value="1"/>
</dbReference>
<feature type="transmembrane region" description="Helical" evidence="6">
    <location>
        <begin position="140"/>
        <end position="161"/>
    </location>
</feature>
<protein>
    <submittedName>
        <fullName evidence="7">Flippase-like domain-containing protein</fullName>
    </submittedName>
</protein>
<feature type="transmembrane region" description="Helical" evidence="6">
    <location>
        <begin position="21"/>
        <end position="39"/>
    </location>
</feature>
<feature type="transmembrane region" description="Helical" evidence="6">
    <location>
        <begin position="51"/>
        <end position="73"/>
    </location>
</feature>
<keyword evidence="4 6" id="KW-1133">Transmembrane helix</keyword>
<evidence type="ECO:0000256" key="4">
    <source>
        <dbReference type="ARBA" id="ARBA00022989"/>
    </source>
</evidence>
<feature type="transmembrane region" description="Helical" evidence="6">
    <location>
        <begin position="263"/>
        <end position="283"/>
    </location>
</feature>
<dbReference type="GO" id="GO:0005886">
    <property type="term" value="C:plasma membrane"/>
    <property type="evidence" value="ECO:0007669"/>
    <property type="project" value="UniProtKB-SubCell"/>
</dbReference>
<dbReference type="AlphaFoldDB" id="A0A944QTR0"/>
<feature type="transmembrane region" description="Helical" evidence="6">
    <location>
        <begin position="230"/>
        <end position="251"/>
    </location>
</feature>
<evidence type="ECO:0000313" key="7">
    <source>
        <dbReference type="EMBL" id="MBT2988189.1"/>
    </source>
</evidence>
<name>A0A944QTR0_9GAMM</name>
<evidence type="ECO:0000256" key="5">
    <source>
        <dbReference type="ARBA" id="ARBA00023136"/>
    </source>
</evidence>
<dbReference type="EMBL" id="JAHHGM010000003">
    <property type="protein sequence ID" value="MBT2988189.1"/>
    <property type="molecule type" value="Genomic_DNA"/>
</dbReference>
<comment type="caution">
    <text evidence="7">The sequence shown here is derived from an EMBL/GenBank/DDBJ whole genome shotgun (WGS) entry which is preliminary data.</text>
</comment>
<sequence>MTMLTPLHSSDQSDNRLRTNTIVQLSLWLLTAVVLVLLFDHGLGWDRTLQAWSTMSVGQLTICFILLSVSYLARAARLHSHFSSEISGHFCRCLRIVLHHNFFNNILPMKTGEVVFPLLIHRHFGIKISRAAGALFSFRIADLVFLSLLSLLLAMLSMHLLELAGSAVLFFLIVMAAGCLLLLIIFKFRRSVTWIDKYWGQFKSGFPSNHGMMWTIFIWTTLAWSTKLIAYALILTVFVKSLFSVSLLAAASGELASSIPIHTPAAFGTFESGILAVLIPVGFDTKTALTAALNLHLFILANTVLLAALGLLIGRHSDDSG</sequence>
<proteinExistence type="predicted"/>
<dbReference type="PANTHER" id="PTHR39087">
    <property type="entry name" value="UPF0104 MEMBRANE PROTEIN MJ1595"/>
    <property type="match status" value="1"/>
</dbReference>
<keyword evidence="2" id="KW-1003">Cell membrane</keyword>
<keyword evidence="3 6" id="KW-0812">Transmembrane</keyword>
<feature type="transmembrane region" description="Helical" evidence="6">
    <location>
        <begin position="167"/>
        <end position="186"/>
    </location>
</feature>
<accession>A0A944QTR0</accession>
<keyword evidence="5 6" id="KW-0472">Membrane</keyword>
<evidence type="ECO:0000313" key="8">
    <source>
        <dbReference type="Proteomes" id="UP000770889"/>
    </source>
</evidence>
<organism evidence="7 8">
    <name type="scientific">Candidatus Thiodiazotropha taylori</name>
    <dbReference type="NCBI Taxonomy" id="2792791"/>
    <lineage>
        <taxon>Bacteria</taxon>
        <taxon>Pseudomonadati</taxon>
        <taxon>Pseudomonadota</taxon>
        <taxon>Gammaproteobacteria</taxon>
        <taxon>Chromatiales</taxon>
        <taxon>Sedimenticolaceae</taxon>
        <taxon>Candidatus Thiodiazotropha</taxon>
    </lineage>
</organism>
<evidence type="ECO:0000256" key="3">
    <source>
        <dbReference type="ARBA" id="ARBA00022692"/>
    </source>
</evidence>
<comment type="subcellular location">
    <subcellularLocation>
        <location evidence="1">Cell membrane</location>
        <topology evidence="1">Multi-pass membrane protein</topology>
    </subcellularLocation>
</comment>
<dbReference type="Pfam" id="PF03706">
    <property type="entry name" value="LPG_synthase_TM"/>
    <property type="match status" value="1"/>
</dbReference>
<dbReference type="Proteomes" id="UP000770889">
    <property type="component" value="Unassembled WGS sequence"/>
</dbReference>
<evidence type="ECO:0000256" key="2">
    <source>
        <dbReference type="ARBA" id="ARBA00022475"/>
    </source>
</evidence>
<evidence type="ECO:0000256" key="1">
    <source>
        <dbReference type="ARBA" id="ARBA00004651"/>
    </source>
</evidence>
<feature type="transmembrane region" description="Helical" evidence="6">
    <location>
        <begin position="295"/>
        <end position="314"/>
    </location>
</feature>
<evidence type="ECO:0000256" key="6">
    <source>
        <dbReference type="SAM" id="Phobius"/>
    </source>
</evidence>